<comment type="caution">
    <text evidence="3">The sequence shown here is derived from an EMBL/GenBank/DDBJ whole genome shotgun (WGS) entry which is preliminary data.</text>
</comment>
<dbReference type="AlphaFoldDB" id="A0A9P9HCH5"/>
<organism evidence="3 4">
    <name type="scientific">Fusarium solani</name>
    <name type="common">Filamentous fungus</name>
    <dbReference type="NCBI Taxonomy" id="169388"/>
    <lineage>
        <taxon>Eukaryota</taxon>
        <taxon>Fungi</taxon>
        <taxon>Dikarya</taxon>
        <taxon>Ascomycota</taxon>
        <taxon>Pezizomycotina</taxon>
        <taxon>Sordariomycetes</taxon>
        <taxon>Hypocreomycetidae</taxon>
        <taxon>Hypocreales</taxon>
        <taxon>Nectriaceae</taxon>
        <taxon>Fusarium</taxon>
        <taxon>Fusarium solani species complex</taxon>
    </lineage>
</organism>
<feature type="compositionally biased region" description="Low complexity" evidence="1">
    <location>
        <begin position="116"/>
        <end position="136"/>
    </location>
</feature>
<dbReference type="EMBL" id="JAGTJS010000010">
    <property type="protein sequence ID" value="KAH7254393.1"/>
    <property type="molecule type" value="Genomic_DNA"/>
</dbReference>
<dbReference type="Pfam" id="PF20516">
    <property type="entry name" value="PDDEXK_12"/>
    <property type="match status" value="1"/>
</dbReference>
<feature type="region of interest" description="Disordered" evidence="1">
    <location>
        <begin position="42"/>
        <end position="143"/>
    </location>
</feature>
<sequence length="449" mass="50595">MDTERAELQHWVRISDWVIANASYQHDDLDLCQHQDASQLHLFPTPPASSYVMQRDSSPSKKRKTTAPGTKDGDVFMSPVRQGPGLAEDHDRTPTSHASFNLSTLNYQLPPHPAVSRSTSSRQSQSSASSGRRSTSPAKRTQNLRYLEKPVLYMALEDDANQQLPMDVTSLYDRIYDITVDHYCFLPHQVRSQLNSLTGRKLRDTWFTNDSSQDASPDQTELDALREIERDARECMRRGSCEGAWNVDVHAPLLKLAMAPYTEIRREVVTSARIASPFLPQTDVGVDVESKMIDFALILESLTDSVRAAVSSQPKDRQFINQTPYVSIQHSPIAVSIETKTAGTAEEGRVQLGVWTAAWNKRIRALLQQQADPIVSLPLVLVVEHEWKLFFACDRGDRLEIIGDMSIGDTKSIIGLYTILAVLRELADWIRATFEPWFRQTLASVTRTE</sequence>
<proteinExistence type="predicted"/>
<gene>
    <name evidence="3" type="ORF">B0J15DRAFT_494436</name>
</gene>
<evidence type="ECO:0000313" key="4">
    <source>
        <dbReference type="Proteomes" id="UP000736672"/>
    </source>
</evidence>
<dbReference type="InterPro" id="IPR046797">
    <property type="entry name" value="PDDEXK_12"/>
</dbReference>
<feature type="domain" description="PD-(D/E)XK nuclease-like" evidence="2">
    <location>
        <begin position="201"/>
        <end position="434"/>
    </location>
</feature>
<dbReference type="Proteomes" id="UP000736672">
    <property type="component" value="Unassembled WGS sequence"/>
</dbReference>
<feature type="compositionally biased region" description="Polar residues" evidence="1">
    <location>
        <begin position="95"/>
        <end position="107"/>
    </location>
</feature>
<name>A0A9P9HCH5_FUSSL</name>
<protein>
    <recommendedName>
        <fullName evidence="2">PD-(D/E)XK nuclease-like domain-containing protein</fullName>
    </recommendedName>
</protein>
<evidence type="ECO:0000259" key="2">
    <source>
        <dbReference type="Pfam" id="PF20516"/>
    </source>
</evidence>
<evidence type="ECO:0000256" key="1">
    <source>
        <dbReference type="SAM" id="MobiDB-lite"/>
    </source>
</evidence>
<dbReference type="OrthoDB" id="5244165at2759"/>
<reference evidence="3" key="1">
    <citation type="journal article" date="2021" name="Nat. Commun.">
        <title>Genetic determinants of endophytism in the Arabidopsis root mycobiome.</title>
        <authorList>
            <person name="Mesny F."/>
            <person name="Miyauchi S."/>
            <person name="Thiergart T."/>
            <person name="Pickel B."/>
            <person name="Atanasova L."/>
            <person name="Karlsson M."/>
            <person name="Huettel B."/>
            <person name="Barry K.W."/>
            <person name="Haridas S."/>
            <person name="Chen C."/>
            <person name="Bauer D."/>
            <person name="Andreopoulos W."/>
            <person name="Pangilinan J."/>
            <person name="LaButti K."/>
            <person name="Riley R."/>
            <person name="Lipzen A."/>
            <person name="Clum A."/>
            <person name="Drula E."/>
            <person name="Henrissat B."/>
            <person name="Kohler A."/>
            <person name="Grigoriev I.V."/>
            <person name="Martin F.M."/>
            <person name="Hacquard S."/>
        </authorList>
    </citation>
    <scope>NUCLEOTIDE SEQUENCE</scope>
    <source>
        <strain evidence="3">FSSC 5 MPI-SDFR-AT-0091</strain>
    </source>
</reference>
<evidence type="ECO:0000313" key="3">
    <source>
        <dbReference type="EMBL" id="KAH7254393.1"/>
    </source>
</evidence>
<accession>A0A9P9HCH5</accession>
<keyword evidence="4" id="KW-1185">Reference proteome</keyword>